<sequence length="59" mass="6814">MCEQFRLLMPCLIIPLPASAGHLHELKDRLTISQAQKAYEMDMVVDWVSIQIFEYFSVG</sequence>
<dbReference type="GeneID" id="30071999"/>
<dbReference type="KEGG" id="fvr:FVEG_15123"/>
<name>W7LXP6_GIBM7</name>
<reference evidence="1 2" key="1">
    <citation type="journal article" date="2010" name="Nature">
        <title>Comparative genomics reveals mobile pathogenicity chromosomes in Fusarium.</title>
        <authorList>
            <person name="Ma L.J."/>
            <person name="van der Does H.C."/>
            <person name="Borkovich K.A."/>
            <person name="Coleman J.J."/>
            <person name="Daboussi M.J."/>
            <person name="Di Pietro A."/>
            <person name="Dufresne M."/>
            <person name="Freitag M."/>
            <person name="Grabherr M."/>
            <person name="Henrissat B."/>
            <person name="Houterman P.M."/>
            <person name="Kang S."/>
            <person name="Shim W.B."/>
            <person name="Woloshuk C."/>
            <person name="Xie X."/>
            <person name="Xu J.R."/>
            <person name="Antoniw J."/>
            <person name="Baker S.E."/>
            <person name="Bluhm B.H."/>
            <person name="Breakspear A."/>
            <person name="Brown D.W."/>
            <person name="Butchko R.A."/>
            <person name="Chapman S."/>
            <person name="Coulson R."/>
            <person name="Coutinho P.M."/>
            <person name="Danchin E.G."/>
            <person name="Diener A."/>
            <person name="Gale L.R."/>
            <person name="Gardiner D.M."/>
            <person name="Goff S."/>
            <person name="Hammond-Kosack K.E."/>
            <person name="Hilburn K."/>
            <person name="Hua-Van A."/>
            <person name="Jonkers W."/>
            <person name="Kazan K."/>
            <person name="Kodira C.D."/>
            <person name="Koehrsen M."/>
            <person name="Kumar L."/>
            <person name="Lee Y.H."/>
            <person name="Li L."/>
            <person name="Manners J.M."/>
            <person name="Miranda-Saavedra D."/>
            <person name="Mukherjee M."/>
            <person name="Park G."/>
            <person name="Park J."/>
            <person name="Park S.Y."/>
            <person name="Proctor R.H."/>
            <person name="Regev A."/>
            <person name="Ruiz-Roldan M.C."/>
            <person name="Sain D."/>
            <person name="Sakthikumar S."/>
            <person name="Sykes S."/>
            <person name="Schwartz D.C."/>
            <person name="Turgeon B.G."/>
            <person name="Wapinski I."/>
            <person name="Yoder O."/>
            <person name="Young S."/>
            <person name="Zeng Q."/>
            <person name="Zhou S."/>
            <person name="Galagan J."/>
            <person name="Cuomo C.A."/>
            <person name="Kistler H.C."/>
            <person name="Rep M."/>
        </authorList>
    </citation>
    <scope>NUCLEOTIDE SEQUENCE [LARGE SCALE GENOMIC DNA]</scope>
    <source>
        <strain evidence="2">M3125 / FGSC 7600</strain>
    </source>
</reference>
<dbReference type="Proteomes" id="UP000009096">
    <property type="component" value="Chromosome 5"/>
</dbReference>
<dbReference type="EMBL" id="CM000582">
    <property type="protein sequence ID" value="EWG40255.1"/>
    <property type="molecule type" value="Genomic_DNA"/>
</dbReference>
<keyword evidence="2" id="KW-1185">Reference proteome</keyword>
<gene>
    <name evidence="1" type="ORF">FVEG_15123</name>
</gene>
<protein>
    <submittedName>
        <fullName evidence="1">Uncharacterized protein</fullName>
    </submittedName>
</protein>
<dbReference type="VEuPathDB" id="FungiDB:FVEG_15123"/>
<evidence type="ECO:0000313" key="2">
    <source>
        <dbReference type="Proteomes" id="UP000009096"/>
    </source>
</evidence>
<evidence type="ECO:0000313" key="1">
    <source>
        <dbReference type="EMBL" id="EWG40255.1"/>
    </source>
</evidence>
<dbReference type="RefSeq" id="XP_018746446.1">
    <property type="nucleotide sequence ID" value="XM_018904227.1"/>
</dbReference>
<accession>W7LXP6</accession>
<organism evidence="1 2">
    <name type="scientific">Gibberella moniliformis (strain M3125 / FGSC 7600)</name>
    <name type="common">Maize ear and stalk rot fungus</name>
    <name type="synonym">Fusarium verticillioides</name>
    <dbReference type="NCBI Taxonomy" id="334819"/>
    <lineage>
        <taxon>Eukaryota</taxon>
        <taxon>Fungi</taxon>
        <taxon>Dikarya</taxon>
        <taxon>Ascomycota</taxon>
        <taxon>Pezizomycotina</taxon>
        <taxon>Sordariomycetes</taxon>
        <taxon>Hypocreomycetidae</taxon>
        <taxon>Hypocreales</taxon>
        <taxon>Nectriaceae</taxon>
        <taxon>Fusarium</taxon>
        <taxon>Fusarium fujikuroi species complex</taxon>
    </lineage>
</organism>
<dbReference type="AlphaFoldDB" id="W7LXP6"/>
<proteinExistence type="predicted"/>
<dbReference type="EMBL" id="DS022244">
    <property type="protein sequence ID" value="EWG40255.1"/>
    <property type="molecule type" value="Genomic_DNA"/>
</dbReference>